<dbReference type="FunFam" id="2.40.70.10:FF:000008">
    <property type="entry name" value="Cathepsin D"/>
    <property type="match status" value="1"/>
</dbReference>
<dbReference type="Proteomes" id="UP001259832">
    <property type="component" value="Unassembled WGS sequence"/>
</dbReference>
<protein>
    <submittedName>
        <fullName evidence="10">Pregnancy-associated glycoprotein 2</fullName>
    </submittedName>
</protein>
<organism evidence="10 11">
    <name type="scientific">Phytophthora citrophthora</name>
    <dbReference type="NCBI Taxonomy" id="4793"/>
    <lineage>
        <taxon>Eukaryota</taxon>
        <taxon>Sar</taxon>
        <taxon>Stramenopiles</taxon>
        <taxon>Oomycota</taxon>
        <taxon>Peronosporomycetes</taxon>
        <taxon>Peronosporales</taxon>
        <taxon>Peronosporaceae</taxon>
        <taxon>Phytophthora</taxon>
    </lineage>
</organism>
<dbReference type="InterPro" id="IPR033121">
    <property type="entry name" value="PEPTIDASE_A1"/>
</dbReference>
<evidence type="ECO:0000259" key="9">
    <source>
        <dbReference type="PROSITE" id="PS51767"/>
    </source>
</evidence>
<proteinExistence type="inferred from homology"/>
<feature type="compositionally biased region" description="Acidic residues" evidence="8">
    <location>
        <begin position="722"/>
        <end position="736"/>
    </location>
</feature>
<dbReference type="Pfam" id="PF00026">
    <property type="entry name" value="Asp"/>
    <property type="match status" value="1"/>
</dbReference>
<keyword evidence="4 7" id="KW-0175">Coiled coil</keyword>
<comment type="similarity">
    <text evidence="1 6">Belongs to the peptidase A1 family.</text>
</comment>
<feature type="compositionally biased region" description="Acidic residues" evidence="8">
    <location>
        <begin position="557"/>
        <end position="568"/>
    </location>
</feature>
<feature type="coiled-coil region" evidence="7">
    <location>
        <begin position="449"/>
        <end position="511"/>
    </location>
</feature>
<dbReference type="EMBL" id="JASMQC010000001">
    <property type="protein sequence ID" value="KAK1948556.1"/>
    <property type="molecule type" value="Genomic_DNA"/>
</dbReference>
<evidence type="ECO:0000256" key="7">
    <source>
        <dbReference type="SAM" id="Coils"/>
    </source>
</evidence>
<feature type="compositionally biased region" description="Basic and acidic residues" evidence="8">
    <location>
        <begin position="573"/>
        <end position="585"/>
    </location>
</feature>
<dbReference type="GO" id="GO:0006508">
    <property type="term" value="P:proteolysis"/>
    <property type="evidence" value="ECO:0007669"/>
    <property type="project" value="UniProtKB-KW"/>
</dbReference>
<dbReference type="InterPro" id="IPR018791">
    <property type="entry name" value="UV_resistance/autophagy_Atg14"/>
</dbReference>
<dbReference type="InterPro" id="IPR034164">
    <property type="entry name" value="Pepsin-like_dom"/>
</dbReference>
<evidence type="ECO:0000313" key="11">
    <source>
        <dbReference type="Proteomes" id="UP001259832"/>
    </source>
</evidence>
<accession>A0AAD9H2V3</accession>
<dbReference type="AlphaFoldDB" id="A0AAD9H2V3"/>
<dbReference type="InterPro" id="IPR021109">
    <property type="entry name" value="Peptidase_aspartic_dom_sf"/>
</dbReference>
<feature type="region of interest" description="Disordered" evidence="8">
    <location>
        <begin position="722"/>
        <end position="745"/>
    </location>
</feature>
<sequence length="758" mass="84279">MHQWTLLQMAIIAWLATCNIAIRIPLSLHRRDFSFRISATAVQGLTGSKVSNVPLRESKNNQYTGIIAVGTPPQFFRVLFDTGSSDAWLPDDSCLTCGDHTRFTRQLSSSFRAAMGTFEGIYGSGNSYGIVGTDIFAIGNYTIPDLAFALLTEETGAIPALANDGVIGLAFMGLSKIAHPSLLSVISSCGPDLRHVFAFNLAHGLEKNTSEFHFGKYDLSVVGEGARLARFPVLILPSETKLTYWTLAVKDFHFVYSSSVERNLNLCDPVCFAIIDTGTSFTYIPPQLYNTVISEVVAGKVCDLEQLTCEDVGFGSFPTLSFSFGLQNDDNFFHLKPQSYLDCNQGVCNIELLNHAFIREYYTVFDYDNLEIGIACGGSSTKCSIGQHDSSKMDKTECVLCHRRRDVFFCESCTSAMLQQRRTMLAALQADVAVLRKKTEFALSTKSALVDAELRLDKRMKEVEQLAERVMKTREQLCSDRIAVVERASKLEERTVQMEQAQRKMQQESQRAESFHTPVLECLDYQVQWADENAAKVRGDRLRELFALFALTPEEEKSVEDEEDEDDPLSGLPDEREGVSEEQRQRRARMNVPVFFRTIAGLPLPKSGKYENVPPEVVSAALGKVIHLLHCLVKYLKITYPHPMEFNGSFSTIGNTSEGAGCHTLYPDGSVGFERGLVMLHENVAYLCVCQGVPKSDVHSTDLLANLLEVYKSPRLGTLCDNQDEGLESDQSENPDSDALLENSQTLDGSIEILPHYS</sequence>
<dbReference type="PRINTS" id="PR00792">
    <property type="entry name" value="PEPSIN"/>
</dbReference>
<dbReference type="SUPFAM" id="SSF50630">
    <property type="entry name" value="Acid proteases"/>
    <property type="match status" value="1"/>
</dbReference>
<keyword evidence="6" id="KW-0378">Hydrolase</keyword>
<dbReference type="PROSITE" id="PS51767">
    <property type="entry name" value="PEPTIDASE_A1"/>
    <property type="match status" value="1"/>
</dbReference>
<dbReference type="PROSITE" id="PS00141">
    <property type="entry name" value="ASP_PROTEASE"/>
    <property type="match status" value="1"/>
</dbReference>
<dbReference type="Gene3D" id="2.40.70.10">
    <property type="entry name" value="Acid Proteases"/>
    <property type="match status" value="2"/>
</dbReference>
<gene>
    <name evidence="10" type="ORF">P3T76_000845</name>
</gene>
<feature type="active site" evidence="5">
    <location>
        <position position="276"/>
    </location>
</feature>
<dbReference type="PANTHER" id="PTHR47966">
    <property type="entry name" value="BETA-SITE APP-CLEAVING ENZYME, ISOFORM A-RELATED"/>
    <property type="match status" value="1"/>
</dbReference>
<evidence type="ECO:0000256" key="1">
    <source>
        <dbReference type="ARBA" id="ARBA00007447"/>
    </source>
</evidence>
<evidence type="ECO:0000256" key="6">
    <source>
        <dbReference type="RuleBase" id="RU000454"/>
    </source>
</evidence>
<name>A0AAD9H2V3_9STRA</name>
<reference evidence="10" key="1">
    <citation type="submission" date="2023-08" db="EMBL/GenBank/DDBJ databases">
        <title>Reference Genome Resource for the Citrus Pathogen Phytophthora citrophthora.</title>
        <authorList>
            <person name="Moller H."/>
            <person name="Coetzee B."/>
            <person name="Rose L.J."/>
            <person name="Van Niekerk J.M."/>
        </authorList>
    </citation>
    <scope>NUCLEOTIDE SEQUENCE</scope>
    <source>
        <strain evidence="10">STE-U-9442</strain>
    </source>
</reference>
<dbReference type="GO" id="GO:0032991">
    <property type="term" value="C:protein-containing complex"/>
    <property type="evidence" value="ECO:0007669"/>
    <property type="project" value="UniProtKB-ARBA"/>
</dbReference>
<evidence type="ECO:0000256" key="5">
    <source>
        <dbReference type="PIRSR" id="PIRSR601461-1"/>
    </source>
</evidence>
<keyword evidence="3 6" id="KW-0064">Aspartyl protease</keyword>
<dbReference type="InterPro" id="IPR001461">
    <property type="entry name" value="Aspartic_peptidase_A1"/>
</dbReference>
<feature type="active site" evidence="5">
    <location>
        <position position="81"/>
    </location>
</feature>
<dbReference type="GO" id="GO:0005737">
    <property type="term" value="C:cytoplasm"/>
    <property type="evidence" value="ECO:0007669"/>
    <property type="project" value="UniProtKB-ARBA"/>
</dbReference>
<feature type="region of interest" description="Disordered" evidence="8">
    <location>
        <begin position="555"/>
        <end position="586"/>
    </location>
</feature>
<dbReference type="InterPro" id="IPR001969">
    <property type="entry name" value="Aspartic_peptidase_AS"/>
</dbReference>
<feature type="domain" description="Peptidase A1" evidence="9">
    <location>
        <begin position="63"/>
        <end position="375"/>
    </location>
</feature>
<dbReference type="Pfam" id="PF10186">
    <property type="entry name" value="ATG14"/>
    <property type="match status" value="1"/>
</dbReference>
<evidence type="ECO:0000256" key="4">
    <source>
        <dbReference type="ARBA" id="ARBA00023054"/>
    </source>
</evidence>
<evidence type="ECO:0000256" key="3">
    <source>
        <dbReference type="ARBA" id="ARBA00022750"/>
    </source>
</evidence>
<comment type="caution">
    <text evidence="10">The sequence shown here is derived from an EMBL/GenBank/DDBJ whole genome shotgun (WGS) entry which is preliminary data.</text>
</comment>
<keyword evidence="2 6" id="KW-0645">Protease</keyword>
<dbReference type="PANTHER" id="PTHR47966:SF51">
    <property type="entry name" value="BETA-SITE APP-CLEAVING ENZYME, ISOFORM A-RELATED"/>
    <property type="match status" value="1"/>
</dbReference>
<evidence type="ECO:0000313" key="10">
    <source>
        <dbReference type="EMBL" id="KAK1948556.1"/>
    </source>
</evidence>
<dbReference type="CDD" id="cd05471">
    <property type="entry name" value="pepsin_like"/>
    <property type="match status" value="1"/>
</dbReference>
<evidence type="ECO:0000256" key="2">
    <source>
        <dbReference type="ARBA" id="ARBA00022670"/>
    </source>
</evidence>
<dbReference type="GO" id="GO:0004190">
    <property type="term" value="F:aspartic-type endopeptidase activity"/>
    <property type="evidence" value="ECO:0007669"/>
    <property type="project" value="UniProtKB-KW"/>
</dbReference>
<keyword evidence="11" id="KW-1185">Reference proteome</keyword>
<evidence type="ECO:0000256" key="8">
    <source>
        <dbReference type="SAM" id="MobiDB-lite"/>
    </source>
</evidence>